<evidence type="ECO:0000313" key="2">
    <source>
        <dbReference type="Proteomes" id="UP000789920"/>
    </source>
</evidence>
<proteinExistence type="predicted"/>
<protein>
    <submittedName>
        <fullName evidence="1">11053_t:CDS:1</fullName>
    </submittedName>
</protein>
<feature type="non-terminal residue" evidence="1">
    <location>
        <position position="1"/>
    </location>
</feature>
<keyword evidence="2" id="KW-1185">Reference proteome</keyword>
<gene>
    <name evidence="1" type="ORF">RPERSI_LOCUS7769</name>
</gene>
<dbReference type="Proteomes" id="UP000789920">
    <property type="component" value="Unassembled WGS sequence"/>
</dbReference>
<evidence type="ECO:0000313" key="1">
    <source>
        <dbReference type="EMBL" id="CAG8648457.1"/>
    </source>
</evidence>
<dbReference type="EMBL" id="CAJVQC010013464">
    <property type="protein sequence ID" value="CAG8648457.1"/>
    <property type="molecule type" value="Genomic_DNA"/>
</dbReference>
<organism evidence="1 2">
    <name type="scientific">Racocetra persica</name>
    <dbReference type="NCBI Taxonomy" id="160502"/>
    <lineage>
        <taxon>Eukaryota</taxon>
        <taxon>Fungi</taxon>
        <taxon>Fungi incertae sedis</taxon>
        <taxon>Mucoromycota</taxon>
        <taxon>Glomeromycotina</taxon>
        <taxon>Glomeromycetes</taxon>
        <taxon>Diversisporales</taxon>
        <taxon>Gigasporaceae</taxon>
        <taxon>Racocetra</taxon>
    </lineage>
</organism>
<name>A0ACA9NG54_9GLOM</name>
<reference evidence="1" key="1">
    <citation type="submission" date="2021-06" db="EMBL/GenBank/DDBJ databases">
        <authorList>
            <person name="Kallberg Y."/>
            <person name="Tangrot J."/>
            <person name="Rosling A."/>
        </authorList>
    </citation>
    <scope>NUCLEOTIDE SEQUENCE</scope>
    <source>
        <strain evidence="1">MA461A</strain>
    </source>
</reference>
<sequence>LGVAVDRDLNSNKTLADQPIVSKIFVDLKHKAITKYLEQSIMNFYTRAVYAACICASDDNYTLIMDKDLYQMHYDIIVEYLFDNYSQYWKPNLVDKSSIQLNALKAFLKGIIQLAPHQSLITKIHTSQNEYVNRIKLNYTDKKQDYPKSYRTRYALAVIHNNNSFLEMLQILRQAGKISSFSDQDLLNISKIWKQREDK</sequence>
<comment type="caution">
    <text evidence="1">The sequence shown here is derived from an EMBL/GenBank/DDBJ whole genome shotgun (WGS) entry which is preliminary data.</text>
</comment>
<accession>A0ACA9NG54</accession>